<dbReference type="InterPro" id="IPR006439">
    <property type="entry name" value="HAD-SF_hydro_IA"/>
</dbReference>
<evidence type="ECO:0000256" key="3">
    <source>
        <dbReference type="ARBA" id="ARBA00022842"/>
    </source>
</evidence>
<organism evidence="4 5">
    <name type="scientific">Actinophytocola xinjiangensis</name>
    <dbReference type="NCBI Taxonomy" id="485602"/>
    <lineage>
        <taxon>Bacteria</taxon>
        <taxon>Bacillati</taxon>
        <taxon>Actinomycetota</taxon>
        <taxon>Actinomycetes</taxon>
        <taxon>Pseudonocardiales</taxon>
        <taxon>Pseudonocardiaceae</taxon>
    </lineage>
</organism>
<dbReference type="GO" id="GO:0016787">
    <property type="term" value="F:hydrolase activity"/>
    <property type="evidence" value="ECO:0007669"/>
    <property type="project" value="UniProtKB-KW"/>
</dbReference>
<dbReference type="SFLD" id="SFLDS00003">
    <property type="entry name" value="Haloacid_Dehalogenase"/>
    <property type="match status" value="1"/>
</dbReference>
<dbReference type="SUPFAM" id="SSF56784">
    <property type="entry name" value="HAD-like"/>
    <property type="match status" value="1"/>
</dbReference>
<keyword evidence="3" id="KW-0460">Magnesium</keyword>
<comment type="caution">
    <text evidence="4">The sequence shown here is derived from an EMBL/GenBank/DDBJ whole genome shotgun (WGS) entry which is preliminary data.</text>
</comment>
<dbReference type="InterPro" id="IPR036412">
    <property type="entry name" value="HAD-like_sf"/>
</dbReference>
<proteinExistence type="predicted"/>
<dbReference type="Proteomes" id="UP000185696">
    <property type="component" value="Unassembled WGS sequence"/>
</dbReference>
<dbReference type="InterPro" id="IPR051400">
    <property type="entry name" value="HAD-like_hydrolase"/>
</dbReference>
<evidence type="ECO:0000256" key="2">
    <source>
        <dbReference type="ARBA" id="ARBA00022801"/>
    </source>
</evidence>
<evidence type="ECO:0000313" key="5">
    <source>
        <dbReference type="Proteomes" id="UP000185696"/>
    </source>
</evidence>
<dbReference type="Pfam" id="PF00702">
    <property type="entry name" value="Hydrolase"/>
    <property type="match status" value="1"/>
</dbReference>
<dbReference type="NCBIfam" id="TIGR01549">
    <property type="entry name" value="HAD-SF-IA-v1"/>
    <property type="match status" value="1"/>
</dbReference>
<dbReference type="InterPro" id="IPR023214">
    <property type="entry name" value="HAD_sf"/>
</dbReference>
<dbReference type="OrthoDB" id="9795007at2"/>
<keyword evidence="2" id="KW-0378">Hydrolase</keyword>
<dbReference type="EMBL" id="MSIF01000006">
    <property type="protein sequence ID" value="OLF10496.1"/>
    <property type="molecule type" value="Genomic_DNA"/>
</dbReference>
<dbReference type="PANTHER" id="PTHR46470">
    <property type="entry name" value="N-ACYLNEURAMINATE-9-PHOSPHATASE"/>
    <property type="match status" value="1"/>
</dbReference>
<protein>
    <submittedName>
        <fullName evidence="4">Haloacid dehalogenase</fullName>
    </submittedName>
</protein>
<evidence type="ECO:0000256" key="1">
    <source>
        <dbReference type="ARBA" id="ARBA00001946"/>
    </source>
</evidence>
<comment type="cofactor">
    <cofactor evidence="1">
        <name>Mg(2+)</name>
        <dbReference type="ChEBI" id="CHEBI:18420"/>
    </cofactor>
</comment>
<dbReference type="SFLD" id="SFLDG01129">
    <property type="entry name" value="C1.5:_HAD__Beta-PGM__Phosphata"/>
    <property type="match status" value="1"/>
</dbReference>
<reference evidence="4 5" key="1">
    <citation type="submission" date="2016-12" db="EMBL/GenBank/DDBJ databases">
        <title>The draft genome sequence of Actinophytocola xinjiangensis.</title>
        <authorList>
            <person name="Wang W."/>
            <person name="Yuan L."/>
        </authorList>
    </citation>
    <scope>NUCLEOTIDE SEQUENCE [LARGE SCALE GENOMIC DNA]</scope>
    <source>
        <strain evidence="4 5">CGMCC 4.4663</strain>
    </source>
</reference>
<gene>
    <name evidence="4" type="ORF">BLA60_14990</name>
</gene>
<name>A0A7Z0WLT6_9PSEU</name>
<evidence type="ECO:0000313" key="4">
    <source>
        <dbReference type="EMBL" id="OLF10496.1"/>
    </source>
</evidence>
<dbReference type="AlphaFoldDB" id="A0A7Z0WLT6"/>
<accession>A0A7Z0WLT6</accession>
<sequence>MGALTPPRALLLDFGGVVVTTTGKPDWPDRLALEITARLNLVPGNELSTTQVATDIRNGAEADARWKDAMSRPAEPRELTHREFWADFVAADWPASARAWVTAEATALCRRMGELRQHREFRPGLVSLLDAAHQRDVPVGVVSNALSGTVHRDHIDRGGLGDRFAVQVYSDEVGIRKPNPRIIDLAATALGVPTSAVWYVGDNYDRDVLCARRAGAGAAILIEDKSTFCPPYPPQVAPDAQLPNLTELCRLLADACGGRP</sequence>
<dbReference type="GO" id="GO:0044281">
    <property type="term" value="P:small molecule metabolic process"/>
    <property type="evidence" value="ECO:0007669"/>
    <property type="project" value="UniProtKB-ARBA"/>
</dbReference>
<keyword evidence="5" id="KW-1185">Reference proteome</keyword>
<dbReference type="RefSeq" id="WP_075133485.1">
    <property type="nucleotide sequence ID" value="NZ_MSIF01000006.1"/>
</dbReference>
<dbReference type="Gene3D" id="3.40.50.1000">
    <property type="entry name" value="HAD superfamily/HAD-like"/>
    <property type="match status" value="1"/>
</dbReference>